<dbReference type="Proteomes" id="UP000093336">
    <property type="component" value="Unassembled WGS sequence"/>
</dbReference>
<reference evidence="3 5" key="2">
    <citation type="submission" date="2016-05" db="EMBL/GenBank/DDBJ databases">
        <authorList>
            <person name="Prochazka B."/>
            <person name="Indra A."/>
            <person name="Hasenberger P."/>
            <person name="Blaschitz M."/>
            <person name="Wagner L."/>
            <person name="Wewalka G."/>
            <person name="Sorschag S."/>
            <person name="Schmid D."/>
            <person name="Ruppitsch W."/>
        </authorList>
    </citation>
    <scope>NUCLEOTIDE SEQUENCE [LARGE SCALE GENOMIC DNA]</scope>
    <source>
        <strain evidence="3 5">974010_12</strain>
    </source>
</reference>
<dbReference type="STRING" id="455.Ljam_2407"/>
<dbReference type="EMBL" id="LYOZ01000010">
    <property type="protein sequence ID" value="OCH98535.1"/>
    <property type="molecule type" value="Genomic_DNA"/>
</dbReference>
<gene>
    <name evidence="3" type="ORF">A8135_00385</name>
    <name evidence="2" type="ORF">Ljam_2407</name>
</gene>
<evidence type="ECO:0000313" key="5">
    <source>
        <dbReference type="Proteomes" id="UP000093336"/>
    </source>
</evidence>
<dbReference type="Proteomes" id="UP000054715">
    <property type="component" value="Unassembled WGS sequence"/>
</dbReference>
<organism evidence="2 4">
    <name type="scientific">Legionella jamestowniensis</name>
    <dbReference type="NCBI Taxonomy" id="455"/>
    <lineage>
        <taxon>Bacteria</taxon>
        <taxon>Pseudomonadati</taxon>
        <taxon>Pseudomonadota</taxon>
        <taxon>Gammaproteobacteria</taxon>
        <taxon>Legionellales</taxon>
        <taxon>Legionellaceae</taxon>
        <taxon>Legionella</taxon>
    </lineage>
</organism>
<dbReference type="InterPro" id="IPR019619">
    <property type="entry name" value="DUF2490"/>
</dbReference>
<evidence type="ECO:0008006" key="6">
    <source>
        <dbReference type="Google" id="ProtNLM"/>
    </source>
</evidence>
<feature type="chain" id="PRO_5006914123" description="DUF2490 domain-containing protein" evidence="1">
    <location>
        <begin position="22"/>
        <end position="222"/>
    </location>
</feature>
<evidence type="ECO:0000313" key="3">
    <source>
        <dbReference type="EMBL" id="OCH98535.1"/>
    </source>
</evidence>
<dbReference type="RefSeq" id="WP_082651623.1">
    <property type="nucleotide sequence ID" value="NZ_CAAAJF010000011.1"/>
</dbReference>
<name>A0A0W0UK05_9GAMM</name>
<dbReference type="EMBL" id="LNYG01000013">
    <property type="protein sequence ID" value="KTD08212.1"/>
    <property type="molecule type" value="Genomic_DNA"/>
</dbReference>
<accession>A0A0W0UK05</accession>
<dbReference type="PATRIC" id="fig|455.5.peg.2531"/>
<evidence type="ECO:0000313" key="4">
    <source>
        <dbReference type="Proteomes" id="UP000054715"/>
    </source>
</evidence>
<dbReference type="Pfam" id="PF10677">
    <property type="entry name" value="DUF2490"/>
    <property type="match status" value="1"/>
</dbReference>
<dbReference type="AlphaFoldDB" id="A0A0W0UK05"/>
<keyword evidence="1" id="KW-0732">Signal</keyword>
<feature type="signal peptide" evidence="1">
    <location>
        <begin position="1"/>
        <end position="21"/>
    </location>
</feature>
<sequence>MRFLLFILFFLESLFSQTAGAVIINEKVWSTLGFNTQIGNYVFQIEPQLRVRNRPYLFDQLLTNFSGGYQVSPRWTLSLGGTTVTTKTNQGSNLQESRVWEQILLTPEQAPWLTLRSRLEQRTREDSNQWSYRLRERLILKKTLTDSLSLVWFDEFFINVTQADWVNTKTIDQNRMLISLDQQASKSLTLGAGYLYQYVFSNPRQASHVISLYAQITLPNEP</sequence>
<comment type="caution">
    <text evidence="2">The sequence shown here is derived from an EMBL/GenBank/DDBJ whole genome shotgun (WGS) entry which is preliminary data.</text>
</comment>
<keyword evidence="5" id="KW-1185">Reference proteome</keyword>
<proteinExistence type="predicted"/>
<evidence type="ECO:0000256" key="1">
    <source>
        <dbReference type="SAM" id="SignalP"/>
    </source>
</evidence>
<reference evidence="2 4" key="1">
    <citation type="submission" date="2015-11" db="EMBL/GenBank/DDBJ databases">
        <title>Genomic analysis of 38 Legionella species identifies large and diverse effector repertoires.</title>
        <authorList>
            <person name="Burstein D."/>
            <person name="Amaro F."/>
            <person name="Zusman T."/>
            <person name="Lifshitz Z."/>
            <person name="Cohen O."/>
            <person name="Gilbert J.A."/>
            <person name="Pupko T."/>
            <person name="Shuman H.A."/>
            <person name="Segal G."/>
        </authorList>
    </citation>
    <scope>NUCLEOTIDE SEQUENCE [LARGE SCALE GENOMIC DNA]</scope>
    <source>
        <strain evidence="2 4">JA-26-G1-E2</strain>
    </source>
</reference>
<protein>
    <recommendedName>
        <fullName evidence="6">DUF2490 domain-containing protein</fullName>
    </recommendedName>
</protein>
<dbReference type="OrthoDB" id="5381041at2"/>
<evidence type="ECO:0000313" key="2">
    <source>
        <dbReference type="EMBL" id="KTD08212.1"/>
    </source>
</evidence>